<feature type="compositionally biased region" description="Low complexity" evidence="1">
    <location>
        <begin position="516"/>
        <end position="533"/>
    </location>
</feature>
<accession>A0A8J3BPE4</accession>
<dbReference type="EMBL" id="BMQC01000006">
    <property type="protein sequence ID" value="GGK28749.1"/>
    <property type="molecule type" value="Genomic_DNA"/>
</dbReference>
<keyword evidence="3" id="KW-1185">Reference proteome</keyword>
<evidence type="ECO:0000313" key="2">
    <source>
        <dbReference type="EMBL" id="GGK28749.1"/>
    </source>
</evidence>
<dbReference type="InterPro" id="IPR029055">
    <property type="entry name" value="Ntn_hydrolases_N"/>
</dbReference>
<protein>
    <submittedName>
        <fullName evidence="2">Uncharacterized protein</fullName>
    </submittedName>
</protein>
<feature type="region of interest" description="Disordered" evidence="1">
    <location>
        <begin position="490"/>
        <end position="559"/>
    </location>
</feature>
<gene>
    <name evidence="2" type="ORF">GCM10010124_21810</name>
</gene>
<organism evidence="2 3">
    <name type="scientific">Pilimelia terevasa</name>
    <dbReference type="NCBI Taxonomy" id="53372"/>
    <lineage>
        <taxon>Bacteria</taxon>
        <taxon>Bacillati</taxon>
        <taxon>Actinomycetota</taxon>
        <taxon>Actinomycetes</taxon>
        <taxon>Micromonosporales</taxon>
        <taxon>Micromonosporaceae</taxon>
        <taxon>Pilimelia</taxon>
    </lineage>
</organism>
<evidence type="ECO:0000313" key="3">
    <source>
        <dbReference type="Proteomes" id="UP000662200"/>
    </source>
</evidence>
<feature type="compositionally biased region" description="Basic and acidic residues" evidence="1">
    <location>
        <begin position="499"/>
        <end position="515"/>
    </location>
</feature>
<reference evidence="2" key="1">
    <citation type="journal article" date="2014" name="Int. J. Syst. Evol. Microbiol.">
        <title>Complete genome sequence of Corynebacterium casei LMG S-19264T (=DSM 44701T), isolated from a smear-ripened cheese.</title>
        <authorList>
            <consortium name="US DOE Joint Genome Institute (JGI-PGF)"/>
            <person name="Walter F."/>
            <person name="Albersmeier A."/>
            <person name="Kalinowski J."/>
            <person name="Ruckert C."/>
        </authorList>
    </citation>
    <scope>NUCLEOTIDE SEQUENCE</scope>
    <source>
        <strain evidence="2">JCM 3091</strain>
    </source>
</reference>
<feature type="compositionally biased region" description="Pro residues" evidence="1">
    <location>
        <begin position="260"/>
        <end position="270"/>
    </location>
</feature>
<reference evidence="2" key="2">
    <citation type="submission" date="2020-09" db="EMBL/GenBank/DDBJ databases">
        <authorList>
            <person name="Sun Q."/>
            <person name="Ohkuma M."/>
        </authorList>
    </citation>
    <scope>NUCLEOTIDE SEQUENCE</scope>
    <source>
        <strain evidence="2">JCM 3091</strain>
    </source>
</reference>
<dbReference type="SUPFAM" id="SSF56235">
    <property type="entry name" value="N-terminal nucleophile aminohydrolases (Ntn hydrolases)"/>
    <property type="match status" value="1"/>
</dbReference>
<sequence length="559" mass="56342">MWGRVVVEVLAWFAVDRTASAREPHWRRRARAAFARGGTGARTEFGGPGWGIAVRHRPAPWPGCAAGEGQLAVSLGLPVGLDATGGPLALARRLAAGADPAAEVVPPFAVIARDVDGTVRVAQDWLGMARLYTGARDGVLAFADRSTVLADLLGGTPVADPWTWAGVAASGHFGGDDAPVRGVRLLAPGTRITLRPPPPAAGAAPWRAAWRVGRTVDDLVLAGLAGRGGDPDRAAAALRAAAAASRAAADALRAAADPPAAAPPAPPGGPAPVGDLREATTRLLHRHDLHLPGADLLDPAAPPPPPVAAGGPRAPVSWYPADPDRCADRAAVVGALAARHLATVGDLAPQAAAARREHFADLLRHAAELGLAGTDVTDYVYLTERLRRGTAAPAAVHVALSPAAVVAAFAVPAGLARGRLRAAFADPDPPCRPRAAAVAAAARALLAEVGGRGLAGLLRPGAVAAPPRGGPVARRYVHLALADALLAAGRGSAPGPDRGPAHGTRDWAALDRDRAAAVPPAGPARAAGARPDGAPGGDRPPPGAPSGAPGRMDGQDGRR</sequence>
<name>A0A8J3BPE4_9ACTN</name>
<comment type="caution">
    <text evidence="2">The sequence shown here is derived from an EMBL/GenBank/DDBJ whole genome shotgun (WGS) entry which is preliminary data.</text>
</comment>
<proteinExistence type="predicted"/>
<feature type="region of interest" description="Disordered" evidence="1">
    <location>
        <begin position="254"/>
        <end position="275"/>
    </location>
</feature>
<dbReference type="Proteomes" id="UP000662200">
    <property type="component" value="Unassembled WGS sequence"/>
</dbReference>
<dbReference type="AlphaFoldDB" id="A0A8J3BPE4"/>
<evidence type="ECO:0000256" key="1">
    <source>
        <dbReference type="SAM" id="MobiDB-lite"/>
    </source>
</evidence>